<evidence type="ECO:0000256" key="2">
    <source>
        <dbReference type="ARBA" id="ARBA00022692"/>
    </source>
</evidence>
<evidence type="ECO:0000259" key="7">
    <source>
        <dbReference type="Pfam" id="PF20684"/>
    </source>
</evidence>
<organism evidence="8 9">
    <name type="scientific">Aspergillus sclerotiicarbonarius (strain CBS 121057 / IBT 28362)</name>
    <dbReference type="NCBI Taxonomy" id="1448318"/>
    <lineage>
        <taxon>Eukaryota</taxon>
        <taxon>Fungi</taxon>
        <taxon>Dikarya</taxon>
        <taxon>Ascomycota</taxon>
        <taxon>Pezizomycotina</taxon>
        <taxon>Eurotiomycetes</taxon>
        <taxon>Eurotiomycetidae</taxon>
        <taxon>Eurotiales</taxon>
        <taxon>Aspergillaceae</taxon>
        <taxon>Aspergillus</taxon>
        <taxon>Aspergillus subgen. Circumdati</taxon>
    </lineage>
</organism>
<dbReference type="AlphaFoldDB" id="A0A319E5X3"/>
<feature type="transmembrane region" description="Helical" evidence="6">
    <location>
        <begin position="85"/>
        <end position="109"/>
    </location>
</feature>
<comment type="subcellular location">
    <subcellularLocation>
        <location evidence="1">Membrane</location>
        <topology evidence="1">Multi-pass membrane protein</topology>
    </subcellularLocation>
</comment>
<evidence type="ECO:0000256" key="3">
    <source>
        <dbReference type="ARBA" id="ARBA00022989"/>
    </source>
</evidence>
<evidence type="ECO:0000256" key="4">
    <source>
        <dbReference type="ARBA" id="ARBA00023136"/>
    </source>
</evidence>
<accession>A0A319E5X3</accession>
<keyword evidence="9" id="KW-1185">Reference proteome</keyword>
<feature type="transmembrane region" description="Helical" evidence="6">
    <location>
        <begin position="163"/>
        <end position="184"/>
    </location>
</feature>
<feature type="transmembrane region" description="Helical" evidence="6">
    <location>
        <begin position="249"/>
        <end position="269"/>
    </location>
</feature>
<feature type="transmembrane region" description="Helical" evidence="6">
    <location>
        <begin position="12"/>
        <end position="33"/>
    </location>
</feature>
<feature type="transmembrane region" description="Helical" evidence="6">
    <location>
        <begin position="45"/>
        <end position="65"/>
    </location>
</feature>
<reference evidence="8 9" key="1">
    <citation type="submission" date="2018-02" db="EMBL/GenBank/DDBJ databases">
        <title>The genomes of Aspergillus section Nigri reveals drivers in fungal speciation.</title>
        <authorList>
            <consortium name="DOE Joint Genome Institute"/>
            <person name="Vesth T.C."/>
            <person name="Nybo J."/>
            <person name="Theobald S."/>
            <person name="Brandl J."/>
            <person name="Frisvad J.C."/>
            <person name="Nielsen K.F."/>
            <person name="Lyhne E.K."/>
            <person name="Kogle M.E."/>
            <person name="Kuo A."/>
            <person name="Riley R."/>
            <person name="Clum A."/>
            <person name="Nolan M."/>
            <person name="Lipzen A."/>
            <person name="Salamov A."/>
            <person name="Henrissat B."/>
            <person name="Wiebenga A."/>
            <person name="De vries R.P."/>
            <person name="Grigoriev I.V."/>
            <person name="Mortensen U.H."/>
            <person name="Andersen M.R."/>
            <person name="Baker S.E."/>
        </authorList>
    </citation>
    <scope>NUCLEOTIDE SEQUENCE [LARGE SCALE GENOMIC DNA]</scope>
    <source>
        <strain evidence="8 9">CBS 121057</strain>
    </source>
</reference>
<evidence type="ECO:0000313" key="8">
    <source>
        <dbReference type="EMBL" id="PYI01928.1"/>
    </source>
</evidence>
<dbReference type="InterPro" id="IPR049326">
    <property type="entry name" value="Rhodopsin_dom_fungi"/>
</dbReference>
<evidence type="ECO:0000256" key="6">
    <source>
        <dbReference type="SAM" id="Phobius"/>
    </source>
</evidence>
<dbReference type="OrthoDB" id="3529975at2759"/>
<dbReference type="Proteomes" id="UP000248423">
    <property type="component" value="Unassembled WGS sequence"/>
</dbReference>
<keyword evidence="2 6" id="KW-0812">Transmembrane</keyword>
<evidence type="ECO:0000256" key="5">
    <source>
        <dbReference type="ARBA" id="ARBA00038359"/>
    </source>
</evidence>
<comment type="similarity">
    <text evidence="5">Belongs to the SAT4 family.</text>
</comment>
<keyword evidence="4 6" id="KW-0472">Membrane</keyword>
<dbReference type="GO" id="GO:0016020">
    <property type="term" value="C:membrane"/>
    <property type="evidence" value="ECO:0007669"/>
    <property type="project" value="UniProtKB-SubCell"/>
</dbReference>
<protein>
    <recommendedName>
        <fullName evidence="7">Rhodopsin domain-containing protein</fullName>
    </recommendedName>
</protein>
<feature type="transmembrane region" description="Helical" evidence="6">
    <location>
        <begin position="121"/>
        <end position="143"/>
    </location>
</feature>
<dbReference type="Pfam" id="PF20684">
    <property type="entry name" value="Fung_rhodopsin"/>
    <property type="match status" value="1"/>
</dbReference>
<dbReference type="InterPro" id="IPR052337">
    <property type="entry name" value="SAT4-like"/>
</dbReference>
<proteinExistence type="inferred from homology"/>
<evidence type="ECO:0000256" key="1">
    <source>
        <dbReference type="ARBA" id="ARBA00004141"/>
    </source>
</evidence>
<dbReference type="EMBL" id="KZ826404">
    <property type="protein sequence ID" value="PYI01928.1"/>
    <property type="molecule type" value="Genomic_DNA"/>
</dbReference>
<sequence length="388" mass="43050">MGRVSANGIKLLIWMVVFTVLVTLVLGLRLWAIRVKRRSFKLHDYLIFLAYISTCCMAALTWWAIANGLGAHTADLSAYERGVQFQLIVGSSVTWLTGTVCCKLSMLSLYTTLFPSRRFTYAIWAMTTLVLAYFIAFMSIFLTQCHPVSYGWRPVPGGNCRSLFIQEILSITLNMVIDTLIAVLPIPALWRLKMAVRNKVTISVMFAMGLMYIPFLSPPFYFIRVVAVMAFRLYITLNPSTNADFVRGLYLVGLVSFLELWLSIIVVSLPTLAPLFRMYVEPVLARVVGSSGGGGKNGEEGPRRLREAQHTIGSDPPSRRKYAVQTESFLEEGEGEGYALGMETNVKGRGGNSQDSLAGLVGKEGRNGMGMGMGGISVRHEIQIQREE</sequence>
<name>A0A319E5X3_ASPSB</name>
<gene>
    <name evidence="8" type="ORF">BO78DRAFT_326440</name>
</gene>
<dbReference type="VEuPathDB" id="FungiDB:BO78DRAFT_326440"/>
<dbReference type="PANTHER" id="PTHR33048:SF47">
    <property type="entry name" value="INTEGRAL MEMBRANE PROTEIN-RELATED"/>
    <property type="match status" value="1"/>
</dbReference>
<evidence type="ECO:0000313" key="9">
    <source>
        <dbReference type="Proteomes" id="UP000248423"/>
    </source>
</evidence>
<keyword evidence="3 6" id="KW-1133">Transmembrane helix</keyword>
<feature type="domain" description="Rhodopsin" evidence="7">
    <location>
        <begin position="28"/>
        <end position="277"/>
    </location>
</feature>
<dbReference type="PANTHER" id="PTHR33048">
    <property type="entry name" value="PTH11-LIKE INTEGRAL MEMBRANE PROTEIN (AFU_ORTHOLOGUE AFUA_5G11245)"/>
    <property type="match status" value="1"/>
</dbReference>